<evidence type="ECO:0000313" key="2">
    <source>
        <dbReference type="EMBL" id="CAE4585011.1"/>
    </source>
</evidence>
<dbReference type="GO" id="GO:0008641">
    <property type="term" value="F:ubiquitin-like modifier activating enzyme activity"/>
    <property type="evidence" value="ECO:0007669"/>
    <property type="project" value="InterPro"/>
</dbReference>
<dbReference type="AlphaFoldDB" id="A0A7S4QL72"/>
<evidence type="ECO:0000259" key="1">
    <source>
        <dbReference type="Pfam" id="PF00899"/>
    </source>
</evidence>
<organism evidence="2">
    <name type="scientific">Ditylum brightwellii</name>
    <dbReference type="NCBI Taxonomy" id="49249"/>
    <lineage>
        <taxon>Eukaryota</taxon>
        <taxon>Sar</taxon>
        <taxon>Stramenopiles</taxon>
        <taxon>Ochrophyta</taxon>
        <taxon>Bacillariophyta</taxon>
        <taxon>Mediophyceae</taxon>
        <taxon>Lithodesmiophycidae</taxon>
        <taxon>Lithodesmiales</taxon>
        <taxon>Lithodesmiaceae</taxon>
        <taxon>Ditylum</taxon>
    </lineage>
</organism>
<feature type="domain" description="THIF-type NAD/FAD binding fold" evidence="1">
    <location>
        <begin position="137"/>
        <end position="337"/>
    </location>
</feature>
<gene>
    <name evidence="2" type="ORF">DBRI00130_LOCUS3489</name>
</gene>
<dbReference type="InterPro" id="IPR035985">
    <property type="entry name" value="Ubiquitin-activating_enz"/>
</dbReference>
<dbReference type="PANTHER" id="PTHR43267">
    <property type="entry name" value="TRNA THREONYLCARBAMOYLADENOSINE DEHYDRATASE"/>
    <property type="match status" value="1"/>
</dbReference>
<dbReference type="GO" id="GO:0061503">
    <property type="term" value="F:tRNA threonylcarbamoyladenosine dehydratase"/>
    <property type="evidence" value="ECO:0007669"/>
    <property type="project" value="TreeGrafter"/>
</dbReference>
<name>A0A7S4QL72_9STRA</name>
<dbReference type="InterPro" id="IPR000594">
    <property type="entry name" value="ThiF_NAD_FAD-bd"/>
</dbReference>
<sequence length="382" mass="42111">MPLTTQNTMKRMTFLSCSTVLLFVLTSTAIFETIAFCPVPTINALTNFDTEKLKRLCGSDRLYAGDKHVSFRRKMAYRLLSFESTSSVVGDGYIMTNDDEKTQRDLRFSGVGRLYADESMEASNKVSESQSPHLDIIDRLTKSTVAVVGLGGVGSWAAEALCRSGIGNIILIDLDEICISNTNRQLHALESTVGKSKIDEMKSRLLDINPCCNITTIHDFITRDNVDEIIESLLPEITICLDAIDGQLEKTALIAACADRGIPIVTCGGAAGRMDPTKITYDDLSKAQECRLLFRCRKNLRQEYGFKRGPPAGHRKPKKFNITAVFSTEVQKSVVQQDTSSLRRCDGALGTSCFVTGTYGFVAASRIVEMIAKDEVLIPKPY</sequence>
<dbReference type="Gene3D" id="3.40.50.720">
    <property type="entry name" value="NAD(P)-binding Rossmann-like Domain"/>
    <property type="match status" value="1"/>
</dbReference>
<dbReference type="InterPro" id="IPR045886">
    <property type="entry name" value="ThiF/MoeB/HesA"/>
</dbReference>
<dbReference type="GO" id="GO:0061504">
    <property type="term" value="P:cyclic threonylcarbamoyladenosine biosynthetic process"/>
    <property type="evidence" value="ECO:0007669"/>
    <property type="project" value="TreeGrafter"/>
</dbReference>
<reference evidence="2" key="1">
    <citation type="submission" date="2021-01" db="EMBL/GenBank/DDBJ databases">
        <authorList>
            <person name="Corre E."/>
            <person name="Pelletier E."/>
            <person name="Niang G."/>
            <person name="Scheremetjew M."/>
            <person name="Finn R."/>
            <person name="Kale V."/>
            <person name="Holt S."/>
            <person name="Cochrane G."/>
            <person name="Meng A."/>
            <person name="Brown T."/>
            <person name="Cohen L."/>
        </authorList>
    </citation>
    <scope>NUCLEOTIDE SEQUENCE</scope>
    <source>
        <strain evidence="2">GSO104</strain>
    </source>
</reference>
<protein>
    <recommendedName>
        <fullName evidence="1">THIF-type NAD/FAD binding fold domain-containing protein</fullName>
    </recommendedName>
</protein>
<dbReference type="PANTHER" id="PTHR43267:SF1">
    <property type="entry name" value="TRNA THREONYLCARBAMOYLADENOSINE DEHYDRATASE"/>
    <property type="match status" value="1"/>
</dbReference>
<accession>A0A7S4QL72</accession>
<dbReference type="EMBL" id="HBNS01004302">
    <property type="protein sequence ID" value="CAE4585011.1"/>
    <property type="molecule type" value="Transcribed_RNA"/>
</dbReference>
<dbReference type="CDD" id="cd00755">
    <property type="entry name" value="YgdL_like"/>
    <property type="match status" value="1"/>
</dbReference>
<dbReference type="SUPFAM" id="SSF69572">
    <property type="entry name" value="Activating enzymes of the ubiquitin-like proteins"/>
    <property type="match status" value="1"/>
</dbReference>
<dbReference type="Pfam" id="PF00899">
    <property type="entry name" value="ThiF"/>
    <property type="match status" value="1"/>
</dbReference>
<proteinExistence type="predicted"/>